<gene>
    <name evidence="9" type="ORF">CMV_022262</name>
</gene>
<name>A0A8J4QT54_9ROSI</name>
<dbReference type="GO" id="GO:0009723">
    <property type="term" value="P:response to ethylene"/>
    <property type="evidence" value="ECO:0007669"/>
    <property type="project" value="TreeGrafter"/>
</dbReference>
<evidence type="ECO:0000256" key="8">
    <source>
        <dbReference type="SAM" id="MobiDB-lite"/>
    </source>
</evidence>
<evidence type="ECO:0000256" key="5">
    <source>
        <dbReference type="ARBA" id="ARBA00023163"/>
    </source>
</evidence>
<dbReference type="EMBL" id="JRKL02004623">
    <property type="protein sequence ID" value="KAF3952157.1"/>
    <property type="molecule type" value="Genomic_DNA"/>
</dbReference>
<proteinExistence type="inferred from homology"/>
<comment type="subcellular location">
    <subcellularLocation>
        <location evidence="1 7">Nucleus</location>
    </subcellularLocation>
</comment>
<keyword evidence="10" id="KW-1185">Reference proteome</keyword>
<keyword evidence="4 7" id="KW-0238">DNA-binding</keyword>
<keyword evidence="5 7" id="KW-0804">Transcription</keyword>
<keyword evidence="6 7" id="KW-0539">Nucleus</keyword>
<dbReference type="GO" id="GO:0043565">
    <property type="term" value="F:sequence-specific DNA binding"/>
    <property type="evidence" value="ECO:0007669"/>
    <property type="project" value="TreeGrafter"/>
</dbReference>
<dbReference type="GO" id="GO:0005634">
    <property type="term" value="C:nucleus"/>
    <property type="evidence" value="ECO:0007669"/>
    <property type="project" value="UniProtKB-SubCell"/>
</dbReference>
<comment type="caution">
    <text evidence="9">The sequence shown here is derived from an EMBL/GenBank/DDBJ whole genome shotgun (WGS) entry which is preliminary data.</text>
</comment>
<evidence type="ECO:0000313" key="9">
    <source>
        <dbReference type="EMBL" id="KAF3952157.1"/>
    </source>
</evidence>
<keyword evidence="3 7" id="KW-0805">Transcription regulation</keyword>
<evidence type="ECO:0000256" key="6">
    <source>
        <dbReference type="ARBA" id="ARBA00023242"/>
    </source>
</evidence>
<evidence type="ECO:0000256" key="3">
    <source>
        <dbReference type="ARBA" id="ARBA00023015"/>
    </source>
</evidence>
<dbReference type="PANTHER" id="PTHR31421">
    <property type="entry name" value="PROTEIN BASIC PENTACYSTEINE3"/>
    <property type="match status" value="1"/>
</dbReference>
<dbReference type="AlphaFoldDB" id="A0A8J4QT54"/>
<sequence>MQPTTNPHRRSLGKPSWKFSERFHNPRRVRQWPTAAWAWALLAQETAFPDTDGRLGTCNFSEQSLSVDAVLRHQVVANMGTYTNRNPMIPEATAGASVPHFTWFYPGSFMSASKSNSNPLQGTQMNPEPGIAVTPIRTIPATTEPKTNINSATKAAKVRKQKNSMKEPNQIASKVFRVKQAKKTPSTSKKTKGQSMPEAKREKKIPINIDMDKTDFDFSGVPAPYCSCTGNPRACYKWGAGGWQSSCCTINVSEYPLPMSSTRPGSRMAGRKMSNGAYGKLLLRLATEGHDLTHPVDLKDHWARHGCSLLLHLIQVSSLYIKFL</sequence>
<protein>
    <recommendedName>
        <fullName evidence="7">GAGA-binding transcriptional activator</fullName>
    </recommendedName>
</protein>
<dbReference type="InterPro" id="IPR010409">
    <property type="entry name" value="GAGA-bd_tscrpt_act"/>
</dbReference>
<comment type="similarity">
    <text evidence="2 7">Belongs to the BBR/BPC family.</text>
</comment>
<evidence type="ECO:0000256" key="7">
    <source>
        <dbReference type="RuleBase" id="RU367160"/>
    </source>
</evidence>
<evidence type="ECO:0000256" key="2">
    <source>
        <dbReference type="ARBA" id="ARBA00007911"/>
    </source>
</evidence>
<dbReference type="Proteomes" id="UP000737018">
    <property type="component" value="Unassembled WGS sequence"/>
</dbReference>
<dbReference type="PANTHER" id="PTHR31421:SF6">
    <property type="entry name" value="PROTEIN BASIC PENTACYSTEINE7"/>
    <property type="match status" value="1"/>
</dbReference>
<dbReference type="Pfam" id="PF06217">
    <property type="entry name" value="GAGA_bind"/>
    <property type="match status" value="1"/>
</dbReference>
<feature type="region of interest" description="Disordered" evidence="8">
    <location>
        <begin position="178"/>
        <end position="202"/>
    </location>
</feature>
<organism evidence="9 10">
    <name type="scientific">Castanea mollissima</name>
    <name type="common">Chinese chestnut</name>
    <dbReference type="NCBI Taxonomy" id="60419"/>
    <lineage>
        <taxon>Eukaryota</taxon>
        <taxon>Viridiplantae</taxon>
        <taxon>Streptophyta</taxon>
        <taxon>Embryophyta</taxon>
        <taxon>Tracheophyta</taxon>
        <taxon>Spermatophyta</taxon>
        <taxon>Magnoliopsida</taxon>
        <taxon>eudicotyledons</taxon>
        <taxon>Gunneridae</taxon>
        <taxon>Pentapetalae</taxon>
        <taxon>rosids</taxon>
        <taxon>fabids</taxon>
        <taxon>Fagales</taxon>
        <taxon>Fagaceae</taxon>
        <taxon>Castanea</taxon>
    </lineage>
</organism>
<accession>A0A8J4QT54</accession>
<reference evidence="9" key="1">
    <citation type="submission" date="2020-03" db="EMBL/GenBank/DDBJ databases">
        <title>Castanea mollissima Vanexum genome sequencing.</title>
        <authorList>
            <person name="Staton M."/>
        </authorList>
    </citation>
    <scope>NUCLEOTIDE SEQUENCE</scope>
    <source>
        <tissue evidence="9">Leaf</tissue>
    </source>
</reference>
<evidence type="ECO:0000256" key="4">
    <source>
        <dbReference type="ARBA" id="ARBA00023125"/>
    </source>
</evidence>
<dbReference type="OrthoDB" id="1903765at2759"/>
<evidence type="ECO:0000313" key="10">
    <source>
        <dbReference type="Proteomes" id="UP000737018"/>
    </source>
</evidence>
<evidence type="ECO:0000256" key="1">
    <source>
        <dbReference type="ARBA" id="ARBA00004123"/>
    </source>
</evidence>
<dbReference type="GO" id="GO:0003700">
    <property type="term" value="F:DNA-binding transcription factor activity"/>
    <property type="evidence" value="ECO:0007669"/>
    <property type="project" value="UniProtKB-UniRule"/>
</dbReference>
<comment type="function">
    <text evidence="7">Transcriptional regulator that specifically binds to GA-rich elements (GAGA-repeats) present in regulatory sequences of genes involved in developmental processes.</text>
</comment>
<dbReference type="SMART" id="SM01226">
    <property type="entry name" value="GAGA_bind"/>
    <property type="match status" value="1"/>
</dbReference>